<gene>
    <name evidence="2" type="ORF">BT96DRAFT_1078048</name>
</gene>
<evidence type="ECO:0000256" key="1">
    <source>
        <dbReference type="SAM" id="Phobius"/>
    </source>
</evidence>
<keyword evidence="1" id="KW-0812">Transmembrane</keyword>
<evidence type="ECO:0000313" key="3">
    <source>
        <dbReference type="Proteomes" id="UP000799118"/>
    </source>
</evidence>
<evidence type="ECO:0000313" key="2">
    <source>
        <dbReference type="EMBL" id="KAE9410094.1"/>
    </source>
</evidence>
<sequence>MNGYVCLATLIVANITGGIISRRSFGGELNVQSAYYVLAIMYVFSALLGYWYVKRNTRAHRKWMLRSVVYFSVIISARLIMLASRLIVTEIGSYYSLWRCDEVFFILKNETELVSMFSQCNSTTPNENGRVVPVHASVHEGPLGTASAVRTVQVEVYIRSTESANYSRHGFVLESRDYNNEKAYSPRKLW</sequence>
<dbReference type="Proteomes" id="UP000799118">
    <property type="component" value="Unassembled WGS sequence"/>
</dbReference>
<proteinExistence type="predicted"/>
<name>A0A6A4IP55_9AGAR</name>
<dbReference type="AlphaFoldDB" id="A0A6A4IP55"/>
<dbReference type="EMBL" id="ML769386">
    <property type="protein sequence ID" value="KAE9410094.1"/>
    <property type="molecule type" value="Genomic_DNA"/>
</dbReference>
<keyword evidence="1" id="KW-1133">Transmembrane helix</keyword>
<protein>
    <submittedName>
        <fullName evidence="2">Uncharacterized protein</fullName>
    </submittedName>
</protein>
<feature type="transmembrane region" description="Helical" evidence="1">
    <location>
        <begin position="34"/>
        <end position="53"/>
    </location>
</feature>
<feature type="transmembrane region" description="Helical" evidence="1">
    <location>
        <begin position="65"/>
        <end position="88"/>
    </location>
</feature>
<keyword evidence="3" id="KW-1185">Reference proteome</keyword>
<dbReference type="OrthoDB" id="193478at2759"/>
<reference evidence="2" key="1">
    <citation type="journal article" date="2019" name="Environ. Microbiol.">
        <title>Fungal ecological strategies reflected in gene transcription - a case study of two litter decomposers.</title>
        <authorList>
            <person name="Barbi F."/>
            <person name="Kohler A."/>
            <person name="Barry K."/>
            <person name="Baskaran P."/>
            <person name="Daum C."/>
            <person name="Fauchery L."/>
            <person name="Ihrmark K."/>
            <person name="Kuo A."/>
            <person name="LaButti K."/>
            <person name="Lipzen A."/>
            <person name="Morin E."/>
            <person name="Grigoriev I.V."/>
            <person name="Henrissat B."/>
            <person name="Lindahl B."/>
            <person name="Martin F."/>
        </authorList>
    </citation>
    <scope>NUCLEOTIDE SEQUENCE</scope>
    <source>
        <strain evidence="2">JB14</strain>
    </source>
</reference>
<accession>A0A6A4IP55</accession>
<keyword evidence="1" id="KW-0472">Membrane</keyword>
<organism evidence="2 3">
    <name type="scientific">Gymnopus androsaceus JB14</name>
    <dbReference type="NCBI Taxonomy" id="1447944"/>
    <lineage>
        <taxon>Eukaryota</taxon>
        <taxon>Fungi</taxon>
        <taxon>Dikarya</taxon>
        <taxon>Basidiomycota</taxon>
        <taxon>Agaricomycotina</taxon>
        <taxon>Agaricomycetes</taxon>
        <taxon>Agaricomycetidae</taxon>
        <taxon>Agaricales</taxon>
        <taxon>Marasmiineae</taxon>
        <taxon>Omphalotaceae</taxon>
        <taxon>Gymnopus</taxon>
    </lineage>
</organism>